<dbReference type="Proteomes" id="UP000240080">
    <property type="component" value="Chromosome 16"/>
</dbReference>
<dbReference type="EMBL" id="AJFE02043558">
    <property type="status" value="NOT_ANNOTATED_CDS"/>
    <property type="molecule type" value="Genomic_DNA"/>
</dbReference>
<proteinExistence type="predicted"/>
<dbReference type="PROSITE" id="PS51257">
    <property type="entry name" value="PROKAR_LIPOPROTEIN"/>
    <property type="match status" value="1"/>
</dbReference>
<protein>
    <submittedName>
        <fullName evidence="1">Leucine carboxyl methyltransferase 1</fullName>
    </submittedName>
</protein>
<reference evidence="1" key="2">
    <citation type="submission" date="2025-08" db="UniProtKB">
        <authorList>
            <consortium name="Ensembl"/>
        </authorList>
    </citation>
    <scope>IDENTIFICATION</scope>
</reference>
<reference evidence="1" key="3">
    <citation type="submission" date="2025-09" db="UniProtKB">
        <authorList>
            <consortium name="Ensembl"/>
        </authorList>
    </citation>
    <scope>IDENTIFICATION</scope>
</reference>
<dbReference type="AlphaFoldDB" id="A0A2R9A877"/>
<dbReference type="Ensembl" id="ENSPPAT00000036146.1">
    <property type="protein sequence ID" value="ENSPPAP00000013474.1"/>
    <property type="gene ID" value="ENSPPAG00000029904.1"/>
</dbReference>
<organism evidence="1 2">
    <name type="scientific">Pan paniscus</name>
    <name type="common">Pygmy chimpanzee</name>
    <name type="synonym">Bonobo</name>
    <dbReference type="NCBI Taxonomy" id="9597"/>
    <lineage>
        <taxon>Eukaryota</taxon>
        <taxon>Metazoa</taxon>
        <taxon>Chordata</taxon>
        <taxon>Craniata</taxon>
        <taxon>Vertebrata</taxon>
        <taxon>Euteleostomi</taxon>
        <taxon>Mammalia</taxon>
        <taxon>Eutheria</taxon>
        <taxon>Euarchontoglires</taxon>
        <taxon>Primates</taxon>
        <taxon>Haplorrhini</taxon>
        <taxon>Catarrhini</taxon>
        <taxon>Hominidae</taxon>
        <taxon>Pan</taxon>
    </lineage>
</organism>
<dbReference type="EMBL" id="AJFE02043556">
    <property type="status" value="NOT_ANNOTATED_CDS"/>
    <property type="molecule type" value="Genomic_DNA"/>
</dbReference>
<dbReference type="EMBL" id="AJFE02043559">
    <property type="status" value="NOT_ANNOTATED_CDS"/>
    <property type="molecule type" value="Genomic_DNA"/>
</dbReference>
<evidence type="ECO:0000313" key="2">
    <source>
        <dbReference type="Proteomes" id="UP000240080"/>
    </source>
</evidence>
<dbReference type="GeneTree" id="ENSGT00940000156372"/>
<evidence type="ECO:0000313" key="1">
    <source>
        <dbReference type="Ensembl" id="ENSPPAP00000013474.1"/>
    </source>
</evidence>
<accession>A0A2R9A877</accession>
<dbReference type="Bgee" id="ENSPPAG00000029904">
    <property type="expression patterns" value="Expressed in prefrontal cortex and 6 other cell types or tissues"/>
</dbReference>
<dbReference type="EMBL" id="AJFE02043557">
    <property type="status" value="NOT_ANNOTATED_CDS"/>
    <property type="molecule type" value="Genomic_DNA"/>
</dbReference>
<keyword evidence="2" id="KW-1185">Reference proteome</keyword>
<name>A0A2R9A877_PANPA</name>
<sequence length="103" mass="11238">MATRQRESSIISCCSTSSCDADDEGVRGTCEDASLCKRTPISSARQHCPPHCPTLGGKSFHLGHSDRLDSEILLPRAHGNLLQSPGFAEWEEESVCSKHWLLA</sequence>
<reference evidence="1 2" key="1">
    <citation type="journal article" date="2012" name="Nature">
        <title>The bonobo genome compared with the chimpanzee and human genomes.</title>
        <authorList>
            <person name="Prufer K."/>
            <person name="Munch K."/>
            <person name="Hellmann I."/>
            <person name="Akagi K."/>
            <person name="Miller J.R."/>
            <person name="Walenz B."/>
            <person name="Koren S."/>
            <person name="Sutton G."/>
            <person name="Kodira C."/>
            <person name="Winer R."/>
            <person name="Knight J.R."/>
            <person name="Mullikin J.C."/>
            <person name="Meader S.J."/>
            <person name="Ponting C.P."/>
            <person name="Lunter G."/>
            <person name="Higashino S."/>
            <person name="Hobolth A."/>
            <person name="Dutheil J."/>
            <person name="Karakoc E."/>
            <person name="Alkan C."/>
            <person name="Sajjadian S."/>
            <person name="Catacchio C.R."/>
            <person name="Ventura M."/>
            <person name="Marques-Bonet T."/>
            <person name="Eichler E.E."/>
            <person name="Andre C."/>
            <person name="Atencia R."/>
            <person name="Mugisha L."/>
            <person name="Junhold J."/>
            <person name="Patterson N."/>
            <person name="Siebauer M."/>
            <person name="Good J.M."/>
            <person name="Fischer A."/>
            <person name="Ptak S.E."/>
            <person name="Lachmann M."/>
            <person name="Symer D.E."/>
            <person name="Mailund T."/>
            <person name="Schierup M.H."/>
            <person name="Andres A.M."/>
            <person name="Kelso J."/>
            <person name="Paabo S."/>
        </authorList>
    </citation>
    <scope>NUCLEOTIDE SEQUENCE [LARGE SCALE GENOMIC DNA]</scope>
</reference>
<gene>
    <name evidence="1" type="primary">LCMT1</name>
</gene>
<dbReference type="EMBL" id="AJFE02043555">
    <property type="status" value="NOT_ANNOTATED_CDS"/>
    <property type="molecule type" value="Genomic_DNA"/>
</dbReference>
<dbReference type="EMBL" id="AJFE02043560">
    <property type="status" value="NOT_ANNOTATED_CDS"/>
    <property type="molecule type" value="Genomic_DNA"/>
</dbReference>